<organism evidence="3 4">
    <name type="scientific">Dioscorea cayennensis subsp. rotundata</name>
    <name type="common">White Guinea yam</name>
    <name type="synonym">Dioscorea rotundata</name>
    <dbReference type="NCBI Taxonomy" id="55577"/>
    <lineage>
        <taxon>Eukaryota</taxon>
        <taxon>Viridiplantae</taxon>
        <taxon>Streptophyta</taxon>
        <taxon>Embryophyta</taxon>
        <taxon>Tracheophyta</taxon>
        <taxon>Spermatophyta</taxon>
        <taxon>Magnoliopsida</taxon>
        <taxon>Liliopsida</taxon>
        <taxon>Dioscoreales</taxon>
        <taxon>Dioscoreaceae</taxon>
        <taxon>Dioscorea</taxon>
    </lineage>
</organism>
<proteinExistence type="predicted"/>
<dbReference type="InterPro" id="IPR044274">
    <property type="entry name" value="RFI2"/>
</dbReference>
<dbReference type="Proteomes" id="UP001515500">
    <property type="component" value="Chromosome 19"/>
</dbReference>
<dbReference type="Gene3D" id="3.30.40.10">
    <property type="entry name" value="Zinc/RING finger domain, C3HC4 (zinc finger)"/>
    <property type="match status" value="1"/>
</dbReference>
<keyword evidence="1" id="KW-0862">Zinc</keyword>
<evidence type="ECO:0000259" key="2">
    <source>
        <dbReference type="PROSITE" id="PS50089"/>
    </source>
</evidence>
<dbReference type="SUPFAM" id="SSF57850">
    <property type="entry name" value="RING/U-box"/>
    <property type="match status" value="1"/>
</dbReference>
<dbReference type="GeneID" id="120250442"/>
<dbReference type="GO" id="GO:0004842">
    <property type="term" value="F:ubiquitin-protein transferase activity"/>
    <property type="evidence" value="ECO:0007669"/>
    <property type="project" value="InterPro"/>
</dbReference>
<evidence type="ECO:0000256" key="1">
    <source>
        <dbReference type="PROSITE-ProRule" id="PRU00175"/>
    </source>
</evidence>
<reference evidence="4" key="1">
    <citation type="submission" date="2025-08" db="UniProtKB">
        <authorList>
            <consortium name="RefSeq"/>
        </authorList>
    </citation>
    <scope>IDENTIFICATION</scope>
</reference>
<keyword evidence="3" id="KW-1185">Reference proteome</keyword>
<dbReference type="SMART" id="SM00184">
    <property type="entry name" value="RING"/>
    <property type="match status" value="1"/>
</dbReference>
<protein>
    <submittedName>
        <fullName evidence="4">Uncharacterized protein LOC120250442</fullName>
    </submittedName>
</protein>
<dbReference type="GO" id="GO:0008270">
    <property type="term" value="F:zinc ion binding"/>
    <property type="evidence" value="ECO:0007669"/>
    <property type="project" value="UniProtKB-KW"/>
</dbReference>
<evidence type="ECO:0000313" key="4">
    <source>
        <dbReference type="RefSeq" id="XP_039115194.1"/>
    </source>
</evidence>
<dbReference type="InterPro" id="IPR013083">
    <property type="entry name" value="Znf_RING/FYVE/PHD"/>
</dbReference>
<evidence type="ECO:0000313" key="3">
    <source>
        <dbReference type="Proteomes" id="UP001515500"/>
    </source>
</evidence>
<feature type="domain" description="RING-type" evidence="2">
    <location>
        <begin position="20"/>
        <end position="65"/>
    </location>
</feature>
<dbReference type="Pfam" id="PF13639">
    <property type="entry name" value="zf-RING_2"/>
    <property type="match status" value="1"/>
</dbReference>
<dbReference type="PANTHER" id="PTHR46798">
    <property type="entry name" value="OS09G0511500 PROTEIN"/>
    <property type="match status" value="1"/>
</dbReference>
<accession>A0AB40AK23</accession>
<dbReference type="RefSeq" id="XP_039115194.1">
    <property type="nucleotide sequence ID" value="XM_039259260.1"/>
</dbReference>
<gene>
    <name evidence="4" type="primary">LOC120250442</name>
</gene>
<dbReference type="PANTHER" id="PTHR46798:SF3">
    <property type="entry name" value="RING FINGER FAMILY PROTEIN"/>
    <property type="match status" value="1"/>
</dbReference>
<sequence>MDLQGSDTPSADEATAGTTCSICLEVVDVATRTRSMAKLRCGHEFHLDCICSAFDFSGKRQCPNCADIEEGYWNFTNRRGMRQNSHTSQPANRMAEARRRGNRIPWCSSCLFHHNGPCSQAVLPIMMSPVYANEVHISWQEPAPHSITILLMNGADQCLQSIYDSRTNGQFVSPNLQYPSNYQFQTNGQQHHLNHISGGLHGHVSSALQGMPVCQRWRWFP</sequence>
<keyword evidence="1" id="KW-0863">Zinc-finger</keyword>
<keyword evidence="1" id="KW-0479">Metal-binding</keyword>
<name>A0AB40AK23_DIOCR</name>
<dbReference type="PROSITE" id="PS50089">
    <property type="entry name" value="ZF_RING_2"/>
    <property type="match status" value="1"/>
</dbReference>
<dbReference type="InterPro" id="IPR001841">
    <property type="entry name" value="Znf_RING"/>
</dbReference>
<dbReference type="AlphaFoldDB" id="A0AB40AK23"/>